<dbReference type="EMBL" id="CP111019">
    <property type="protein sequence ID" value="WAR13389.1"/>
    <property type="molecule type" value="Genomic_DNA"/>
</dbReference>
<protein>
    <recommendedName>
        <fullName evidence="4">Apolipoprotein L3</fullName>
    </recommendedName>
</protein>
<dbReference type="Proteomes" id="UP001164746">
    <property type="component" value="Chromosome 8"/>
</dbReference>
<accession>A0ABY7EWR2</accession>
<evidence type="ECO:0000256" key="1">
    <source>
        <dbReference type="SAM" id="MobiDB-lite"/>
    </source>
</evidence>
<evidence type="ECO:0000313" key="3">
    <source>
        <dbReference type="Proteomes" id="UP001164746"/>
    </source>
</evidence>
<sequence length="429" mass="46527">MWSTGLILRNTVTGNQWVTAPPLASMRTPGWGSKLLLYMLIPPTSSYCSIFEPWSLIASPSLDRPITVLLSRRQLVPTVGGMYALLPGLHADQDVQIAVVQTVSLAESCVSKYKSIMISEGGRIITEKDLLVASSCPSDVRVQKLMTSIKNATSSIVSIRDDVIRIQSSVHDNYEMCRERTQSHKCTIDGDTVKMETLATQISDTDSQISSCQSDSVTFDTDAGKLDARAGDIESAARKKNDAGILGAVLGGVGILLAPFTAGISLTLTTAGVATAAVNLNDAESCRSTARDLRSKAQQHRSDAENLRSRKAGLETEKSEAELEITVIKSKIDQLERASTSLHNMTSELSTFVLAIDNTLNVFQNMETCFKETLLQTESFTIIQNAFARQPEKAAGTANKYLADLKARWEALEGLLLQSGASRPRAVHQ</sequence>
<evidence type="ECO:0008006" key="4">
    <source>
        <dbReference type="Google" id="ProtNLM"/>
    </source>
</evidence>
<gene>
    <name evidence="2" type="ORF">MAR_027569</name>
</gene>
<evidence type="ECO:0000313" key="2">
    <source>
        <dbReference type="EMBL" id="WAR13389.1"/>
    </source>
</evidence>
<keyword evidence="3" id="KW-1185">Reference proteome</keyword>
<name>A0ABY7EWR2_MYAAR</name>
<feature type="region of interest" description="Disordered" evidence="1">
    <location>
        <begin position="291"/>
        <end position="315"/>
    </location>
</feature>
<organism evidence="2 3">
    <name type="scientific">Mya arenaria</name>
    <name type="common">Soft-shell clam</name>
    <dbReference type="NCBI Taxonomy" id="6604"/>
    <lineage>
        <taxon>Eukaryota</taxon>
        <taxon>Metazoa</taxon>
        <taxon>Spiralia</taxon>
        <taxon>Lophotrochozoa</taxon>
        <taxon>Mollusca</taxon>
        <taxon>Bivalvia</taxon>
        <taxon>Autobranchia</taxon>
        <taxon>Heteroconchia</taxon>
        <taxon>Euheterodonta</taxon>
        <taxon>Imparidentia</taxon>
        <taxon>Neoheterodontei</taxon>
        <taxon>Myida</taxon>
        <taxon>Myoidea</taxon>
        <taxon>Myidae</taxon>
        <taxon>Mya</taxon>
    </lineage>
</organism>
<reference evidence="2" key="1">
    <citation type="submission" date="2022-11" db="EMBL/GenBank/DDBJ databases">
        <title>Centuries of genome instability and evolution in soft-shell clam transmissible cancer (bioRxiv).</title>
        <authorList>
            <person name="Hart S.F.M."/>
            <person name="Yonemitsu M.A."/>
            <person name="Giersch R.M."/>
            <person name="Beal B.F."/>
            <person name="Arriagada G."/>
            <person name="Davis B.W."/>
            <person name="Ostrander E.A."/>
            <person name="Goff S.P."/>
            <person name="Metzger M.J."/>
        </authorList>
    </citation>
    <scope>NUCLEOTIDE SEQUENCE</scope>
    <source>
        <strain evidence="2">MELC-2E11</strain>
        <tissue evidence="2">Siphon/mantle</tissue>
    </source>
</reference>
<proteinExistence type="predicted"/>